<keyword evidence="3" id="KW-0472">Membrane</keyword>
<dbReference type="Proteomes" id="UP000472277">
    <property type="component" value="Chromosome 31"/>
</dbReference>
<dbReference type="InterPro" id="IPR036179">
    <property type="entry name" value="Ig-like_dom_sf"/>
</dbReference>
<dbReference type="InterPro" id="IPR013783">
    <property type="entry name" value="Ig-like_fold"/>
</dbReference>
<accession>A0A673WUN2</accession>
<feature type="domain" description="Ig-like" evidence="4">
    <location>
        <begin position="11"/>
        <end position="119"/>
    </location>
</feature>
<dbReference type="InterPro" id="IPR050671">
    <property type="entry name" value="CD300_family_receptors"/>
</dbReference>
<evidence type="ECO:0000259" key="4">
    <source>
        <dbReference type="PROSITE" id="PS50835"/>
    </source>
</evidence>
<evidence type="ECO:0000256" key="3">
    <source>
        <dbReference type="ARBA" id="ARBA00023136"/>
    </source>
</evidence>
<dbReference type="PROSITE" id="PS50835">
    <property type="entry name" value="IG_LIKE"/>
    <property type="match status" value="1"/>
</dbReference>
<organism evidence="5 6">
    <name type="scientific">Salmo trutta</name>
    <name type="common">Brown trout</name>
    <dbReference type="NCBI Taxonomy" id="8032"/>
    <lineage>
        <taxon>Eukaryota</taxon>
        <taxon>Metazoa</taxon>
        <taxon>Chordata</taxon>
        <taxon>Craniata</taxon>
        <taxon>Vertebrata</taxon>
        <taxon>Euteleostomi</taxon>
        <taxon>Actinopterygii</taxon>
        <taxon>Neopterygii</taxon>
        <taxon>Teleostei</taxon>
        <taxon>Protacanthopterygii</taxon>
        <taxon>Salmoniformes</taxon>
        <taxon>Salmonidae</taxon>
        <taxon>Salmoninae</taxon>
        <taxon>Salmo</taxon>
    </lineage>
</organism>
<dbReference type="AlphaFoldDB" id="A0A673WUN2"/>
<dbReference type="InterPro" id="IPR013106">
    <property type="entry name" value="Ig_V-set"/>
</dbReference>
<evidence type="ECO:0000313" key="5">
    <source>
        <dbReference type="Ensembl" id="ENSSTUP00000011816.1"/>
    </source>
</evidence>
<reference evidence="5" key="1">
    <citation type="submission" date="2025-08" db="UniProtKB">
        <authorList>
            <consortium name="Ensembl"/>
        </authorList>
    </citation>
    <scope>IDENTIFICATION</scope>
</reference>
<keyword evidence="2" id="KW-0812">Transmembrane</keyword>
<protein>
    <submittedName>
        <fullName evidence="5">Polymeric immunoglobulin receptor</fullName>
    </submittedName>
</protein>
<gene>
    <name evidence="5" type="primary">LOC115170106</name>
</gene>
<comment type="subcellular location">
    <subcellularLocation>
        <location evidence="1">Membrane</location>
    </subcellularLocation>
</comment>
<keyword evidence="6" id="KW-1185">Reference proteome</keyword>
<dbReference type="InterPro" id="IPR007110">
    <property type="entry name" value="Ig-like_dom"/>
</dbReference>
<dbReference type="GO" id="GO:0005886">
    <property type="term" value="C:plasma membrane"/>
    <property type="evidence" value="ECO:0007669"/>
    <property type="project" value="TreeGrafter"/>
</dbReference>
<dbReference type="PANTHER" id="PTHR11860:SF87">
    <property type="entry name" value="CMRF35-LIKE MOLECULE 8"/>
    <property type="match status" value="1"/>
</dbReference>
<dbReference type="GeneTree" id="ENSGT00950000182977"/>
<dbReference type="SMART" id="SM00409">
    <property type="entry name" value="IG"/>
    <property type="match status" value="1"/>
</dbReference>
<dbReference type="PANTHER" id="PTHR11860">
    <property type="entry name" value="POLYMERIC-IMMUNOGLOBULIN RECEPTOR"/>
    <property type="match status" value="1"/>
</dbReference>
<dbReference type="Pfam" id="PF07686">
    <property type="entry name" value="V-set"/>
    <property type="match status" value="1"/>
</dbReference>
<dbReference type="Ensembl" id="ENSSTUT00000012535.1">
    <property type="protein sequence ID" value="ENSSTUP00000011816.1"/>
    <property type="gene ID" value="ENSSTUG00000005594.1"/>
</dbReference>
<evidence type="ECO:0000256" key="2">
    <source>
        <dbReference type="ARBA" id="ARBA00022692"/>
    </source>
</evidence>
<proteinExistence type="predicted"/>
<dbReference type="Gene3D" id="2.60.40.10">
    <property type="entry name" value="Immunoglobulins"/>
    <property type="match status" value="1"/>
</dbReference>
<evidence type="ECO:0000256" key="1">
    <source>
        <dbReference type="ARBA" id="ARBA00004370"/>
    </source>
</evidence>
<reference evidence="5" key="2">
    <citation type="submission" date="2025-09" db="UniProtKB">
        <authorList>
            <consortium name="Ensembl"/>
        </authorList>
    </citation>
    <scope>IDENTIFICATION</scope>
</reference>
<sequence length="163" mass="17778">IQGVNQLLFLPVGSLCRVTTVGDLAVLEGRSVTIPCHYGPQYASYVKYWCHGSVKDLCTSLVRSDAPRGQAAPGEDKVAMFDDPVQQVFTVTMTELQKEDSGWYWCGVEVGGVWSADVTASLHINVIQGMSVVNSMVSGEEGTSVTVQCLYSQGYRYDWTSPL</sequence>
<name>A0A673WUN2_SALTR</name>
<dbReference type="SUPFAM" id="SSF48726">
    <property type="entry name" value="Immunoglobulin"/>
    <property type="match status" value="1"/>
</dbReference>
<dbReference type="GO" id="GO:0004888">
    <property type="term" value="F:transmembrane signaling receptor activity"/>
    <property type="evidence" value="ECO:0007669"/>
    <property type="project" value="TreeGrafter"/>
</dbReference>
<evidence type="ECO:0000313" key="6">
    <source>
        <dbReference type="Proteomes" id="UP000472277"/>
    </source>
</evidence>
<dbReference type="CDD" id="cd05716">
    <property type="entry name" value="IgV_pIgR_like"/>
    <property type="match status" value="1"/>
</dbReference>
<dbReference type="InterPro" id="IPR003599">
    <property type="entry name" value="Ig_sub"/>
</dbReference>